<protein>
    <submittedName>
        <fullName evidence="2">Exo-alpha-sialidase</fullName>
    </submittedName>
</protein>
<gene>
    <name evidence="2" type="ORF">JF888_03545</name>
</gene>
<dbReference type="InterPro" id="IPR036278">
    <property type="entry name" value="Sialidase_sf"/>
</dbReference>
<proteinExistence type="predicted"/>
<accession>A0A934NGJ8</accession>
<organism evidence="2 3">
    <name type="scientific">Candidatus Dormiibacter inghamiae</name>
    <dbReference type="NCBI Taxonomy" id="3127013"/>
    <lineage>
        <taxon>Bacteria</taxon>
        <taxon>Bacillati</taxon>
        <taxon>Candidatus Dormiibacterota</taxon>
        <taxon>Candidatus Dormibacteria</taxon>
        <taxon>Candidatus Dormibacterales</taxon>
        <taxon>Candidatus Dormibacteraceae</taxon>
        <taxon>Candidatus Dormiibacter</taxon>
    </lineage>
</organism>
<feature type="region of interest" description="Disordered" evidence="1">
    <location>
        <begin position="185"/>
        <end position="206"/>
    </location>
</feature>
<dbReference type="Proteomes" id="UP000620075">
    <property type="component" value="Unassembled WGS sequence"/>
</dbReference>
<evidence type="ECO:0000313" key="2">
    <source>
        <dbReference type="EMBL" id="MBJ7602257.1"/>
    </source>
</evidence>
<reference evidence="2 3" key="1">
    <citation type="submission" date="2020-10" db="EMBL/GenBank/DDBJ databases">
        <title>Ca. Dormibacterota MAGs.</title>
        <authorList>
            <person name="Montgomery K."/>
        </authorList>
    </citation>
    <scope>NUCLEOTIDE SEQUENCE [LARGE SCALE GENOMIC DNA]</scope>
    <source>
        <strain evidence="2">SC8811_S16_3</strain>
    </source>
</reference>
<name>A0A934NGJ8_9BACT</name>
<evidence type="ECO:0000313" key="3">
    <source>
        <dbReference type="Proteomes" id="UP000620075"/>
    </source>
</evidence>
<dbReference type="EMBL" id="JAEKNQ010000019">
    <property type="protein sequence ID" value="MBJ7602257.1"/>
    <property type="molecule type" value="Genomic_DNA"/>
</dbReference>
<dbReference type="AlphaFoldDB" id="A0A934NGJ8"/>
<evidence type="ECO:0000256" key="1">
    <source>
        <dbReference type="SAM" id="MobiDB-lite"/>
    </source>
</evidence>
<dbReference type="Gene3D" id="2.120.10.10">
    <property type="match status" value="2"/>
</dbReference>
<comment type="caution">
    <text evidence="2">The sequence shown here is derived from an EMBL/GenBank/DDBJ whole genome shotgun (WGS) entry which is preliminary data.</text>
</comment>
<sequence>MAGGPVLVSKVNPYAGCKVGAAKGATNYLNAEVEPFLTYDPSSHSHLLSAWQQDRWTDGGAHGLVAGSSFDGGRSWNDSALPFSKCAPGGVNYERASDPGTAIGRDGNSYAIAISFDADSIRNAVVAATSPNGGRSWTNVVPIIQDVANPLTGDPFNDKELIFADPTRGRTAYAVWDRLEDVPGAGNRVRQPAGDMPALQSQSGAARPNTAAPAQAQLPAFTGPTFFSRTTDGGKTWQTARPIVKTGVNEQTIGNYMVIDPRTDRLYDFFDYITADGSSHLGFVTSTDRGDHWTKPTLFQDLRSVGVPHVRTGDIIPIPTIDRETGWLYIVWQDSRFSGGKYDEIAISRSTDGGRHWSEPQRVNQPTGQSAFTATVAVNSDGKVGVTYYQLQSYPRTYMTDYFMKVTSGRNLHFSDSEMVDAPFDMADAPVAGGFFVGDYEGLVAPGESFHPLYVTTNSGNTVNPTDVWTRSTQDNRD</sequence>
<dbReference type="CDD" id="cd15482">
    <property type="entry name" value="Sialidase_non-viral"/>
    <property type="match status" value="1"/>
</dbReference>
<dbReference type="SUPFAM" id="SSF50939">
    <property type="entry name" value="Sialidases"/>
    <property type="match status" value="2"/>
</dbReference>